<keyword evidence="1" id="KW-0732">Signal</keyword>
<feature type="chain" id="PRO_5045650777" evidence="1">
    <location>
        <begin position="20"/>
        <end position="133"/>
    </location>
</feature>
<evidence type="ECO:0000313" key="2">
    <source>
        <dbReference type="EMBL" id="MEW5288943.1"/>
    </source>
</evidence>
<name>A0ABV3MZF4_9GAMM</name>
<dbReference type="RefSeq" id="WP_367167064.1">
    <property type="nucleotide sequence ID" value="NZ_JBFKZN010000003.1"/>
</dbReference>
<keyword evidence="3" id="KW-1185">Reference proteome</keyword>
<gene>
    <name evidence="2" type="primary">mchS3</name>
    <name evidence="2" type="ORF">ABW286_07075</name>
</gene>
<feature type="signal peptide" evidence="1">
    <location>
        <begin position="1"/>
        <end position="19"/>
    </location>
</feature>
<proteinExistence type="predicted"/>
<organism evidence="2 3">
    <name type="scientific">Erwinia papayae</name>
    <dbReference type="NCBI Taxonomy" id="206499"/>
    <lineage>
        <taxon>Bacteria</taxon>
        <taxon>Pseudomonadati</taxon>
        <taxon>Pseudomonadota</taxon>
        <taxon>Gammaproteobacteria</taxon>
        <taxon>Enterobacterales</taxon>
        <taxon>Erwiniaceae</taxon>
        <taxon>Erwinia</taxon>
    </lineage>
</organism>
<evidence type="ECO:0000313" key="3">
    <source>
        <dbReference type="Proteomes" id="UP001554567"/>
    </source>
</evidence>
<dbReference type="NCBIfam" id="NF041432">
    <property type="entry name" value="MchS3"/>
    <property type="match status" value="1"/>
</dbReference>
<reference evidence="2 3" key="1">
    <citation type="submission" date="2024-07" db="EMBL/GenBank/DDBJ databases">
        <authorList>
            <person name="Dulla G.F.J."/>
            <person name="Delorm J.G."/>
        </authorList>
    </citation>
    <scope>NUCLEOTIDE SEQUENCE [LARGE SCALE GENOMIC DNA]</scope>
    <source>
        <strain evidence="2 3">JGD 233</strain>
    </source>
</reference>
<protein>
    <submittedName>
        <fullName evidence="2">MchS3 family protein</fullName>
    </submittedName>
</protein>
<evidence type="ECO:0000256" key="1">
    <source>
        <dbReference type="SAM" id="SignalP"/>
    </source>
</evidence>
<comment type="caution">
    <text evidence="2">The sequence shown here is derived from an EMBL/GenBank/DDBJ whole genome shotgun (WGS) entry which is preliminary data.</text>
</comment>
<accession>A0ABV3MZF4</accession>
<dbReference type="EMBL" id="JBFKZN010000003">
    <property type="protein sequence ID" value="MEW5288943.1"/>
    <property type="molecule type" value="Genomic_DNA"/>
</dbReference>
<sequence>MKWILIFFLSASLLMPASAKSIQELEKELSSVRLFSVGFNGFVAKRMPEEMIYEKCLMSNQALSIFEAVMENEHSTPEGRAYAACGLWEKKEADKIKLKQEYNELSVTVLIGDMLRKEPLGNIVRNIILNGCN</sequence>
<dbReference type="Proteomes" id="UP001554567">
    <property type="component" value="Unassembled WGS sequence"/>
</dbReference>